<evidence type="ECO:0000313" key="3">
    <source>
        <dbReference type="Proteomes" id="UP001419268"/>
    </source>
</evidence>
<evidence type="ECO:0000256" key="1">
    <source>
        <dbReference type="SAM" id="MobiDB-lite"/>
    </source>
</evidence>
<evidence type="ECO:0000313" key="2">
    <source>
        <dbReference type="EMBL" id="KAK9126836.1"/>
    </source>
</evidence>
<sequence length="581" mass="65071">MEKQNGSETFRGGVGCALNEVQRRVEIGMACSCTQEEALNKVKSQVIENAGIREEARVWDGVDKSLSIYSFEPDKLVLYIKALGRDPCGERNKVELVVAEAQLKAFYCLKGFPLPEFHACGDFSETDLSSSVLGGRKRLREVVESEGSSFRKRKHVWQKGSYPMKKEKGLSDLMNENDVSTSSCGKSAVDEKADDKSAPSSMKLDAVDAISDDPSVKSKKDILSPSRDAETESHAPQSFKVGECIRRIASKLTGAPPILKGSNERLLRNALKVDQSIEKDEFDAGSHYASEESERRNFVASKECDPEEMHSQLCLTGRDPKKGYSFFNAIISFFTVFRNSICLDVSGSWKRQKFEKMDGIKTCTGLRITSDAEIRSAYTFDFEDMSDTYWTDRVIQSSPEEQQRVSRKRKGKSQADLSLEVADHGSLSNPTFDTNEQDGDGNDMLQPGKQRRRRRRSKLELHTNMGSPLGSKQQNYDDEHDMLQPNHLNENPTALILNFPEVNSIPSERNLNRIFSRFGPLKEAETEITKDTSSARVVFKKRIDAEVACNSAGKFSIFGSTVVTYQLMYLPSATQLKSSYD</sequence>
<keyword evidence="3" id="KW-1185">Reference proteome</keyword>
<dbReference type="PANTHER" id="PTHR42851:SF4">
    <property type="entry name" value="PWWP DOMAIN-CONTAINING PROTEIN"/>
    <property type="match status" value="1"/>
</dbReference>
<organism evidence="2 3">
    <name type="scientific">Stephania cephalantha</name>
    <dbReference type="NCBI Taxonomy" id="152367"/>
    <lineage>
        <taxon>Eukaryota</taxon>
        <taxon>Viridiplantae</taxon>
        <taxon>Streptophyta</taxon>
        <taxon>Embryophyta</taxon>
        <taxon>Tracheophyta</taxon>
        <taxon>Spermatophyta</taxon>
        <taxon>Magnoliopsida</taxon>
        <taxon>Ranunculales</taxon>
        <taxon>Menispermaceae</taxon>
        <taxon>Menispermoideae</taxon>
        <taxon>Cissampelideae</taxon>
        <taxon>Stephania</taxon>
    </lineage>
</organism>
<dbReference type="EMBL" id="JBBNAG010000006">
    <property type="protein sequence ID" value="KAK9126836.1"/>
    <property type="molecule type" value="Genomic_DNA"/>
</dbReference>
<dbReference type="InterPro" id="IPR053063">
    <property type="entry name" value="PWWP_domain_containing_PDP"/>
</dbReference>
<feature type="region of interest" description="Disordered" evidence="1">
    <location>
        <begin position="393"/>
        <end position="486"/>
    </location>
</feature>
<dbReference type="InterPro" id="IPR035979">
    <property type="entry name" value="RBD_domain_sf"/>
</dbReference>
<protein>
    <submittedName>
        <fullName evidence="2">Uncharacterized protein</fullName>
    </submittedName>
</protein>
<accession>A0AAP0P445</accession>
<feature type="compositionally biased region" description="Basic and acidic residues" evidence="1">
    <location>
        <begin position="214"/>
        <end position="233"/>
    </location>
</feature>
<name>A0AAP0P445_9MAGN</name>
<dbReference type="PANTHER" id="PTHR42851">
    <property type="entry name" value="ALDOLASE-RELATED"/>
    <property type="match status" value="1"/>
</dbReference>
<comment type="caution">
    <text evidence="2">The sequence shown here is derived from an EMBL/GenBank/DDBJ whole genome shotgun (WGS) entry which is preliminary data.</text>
</comment>
<proteinExistence type="predicted"/>
<dbReference type="SUPFAM" id="SSF54928">
    <property type="entry name" value="RNA-binding domain, RBD"/>
    <property type="match status" value="1"/>
</dbReference>
<dbReference type="GO" id="GO:0003676">
    <property type="term" value="F:nucleic acid binding"/>
    <property type="evidence" value="ECO:0007669"/>
    <property type="project" value="InterPro"/>
</dbReference>
<feature type="region of interest" description="Disordered" evidence="1">
    <location>
        <begin position="168"/>
        <end position="236"/>
    </location>
</feature>
<reference evidence="2 3" key="1">
    <citation type="submission" date="2024-01" db="EMBL/GenBank/DDBJ databases">
        <title>Genome assemblies of Stephania.</title>
        <authorList>
            <person name="Yang L."/>
        </authorList>
    </citation>
    <scope>NUCLEOTIDE SEQUENCE [LARGE SCALE GENOMIC DNA]</scope>
    <source>
        <strain evidence="2">JXDWG</strain>
        <tissue evidence="2">Leaf</tissue>
    </source>
</reference>
<dbReference type="Proteomes" id="UP001419268">
    <property type="component" value="Unassembled WGS sequence"/>
</dbReference>
<dbReference type="AlphaFoldDB" id="A0AAP0P445"/>
<gene>
    <name evidence="2" type="ORF">Scep_015682</name>
</gene>
<feature type="compositionally biased region" description="Polar residues" evidence="1">
    <location>
        <begin position="464"/>
        <end position="474"/>
    </location>
</feature>
<feature type="compositionally biased region" description="Basic and acidic residues" evidence="1">
    <location>
        <begin position="188"/>
        <end position="197"/>
    </location>
</feature>